<feature type="region of interest" description="Disordered" evidence="1">
    <location>
        <begin position="38"/>
        <end position="75"/>
    </location>
</feature>
<dbReference type="EMBL" id="BOPA01000027">
    <property type="protein sequence ID" value="GIJ17343.1"/>
    <property type="molecule type" value="Genomic_DNA"/>
</dbReference>
<gene>
    <name evidence="2" type="ORF">Vgi01_40270</name>
</gene>
<evidence type="ECO:0000256" key="1">
    <source>
        <dbReference type="SAM" id="MobiDB-lite"/>
    </source>
</evidence>
<proteinExistence type="predicted"/>
<reference evidence="2 3" key="1">
    <citation type="submission" date="2021-01" db="EMBL/GenBank/DDBJ databases">
        <title>Whole genome shotgun sequence of Verrucosispora gifhornensis NBRC 16317.</title>
        <authorList>
            <person name="Komaki H."/>
            <person name="Tamura T."/>
        </authorList>
    </citation>
    <scope>NUCLEOTIDE SEQUENCE [LARGE SCALE GENOMIC DNA]</scope>
    <source>
        <strain evidence="2 3">NBRC 16317</strain>
    </source>
</reference>
<keyword evidence="3" id="KW-1185">Reference proteome</keyword>
<protein>
    <submittedName>
        <fullName evidence="2">Uncharacterized protein</fullName>
    </submittedName>
</protein>
<feature type="compositionally biased region" description="Basic residues" evidence="1">
    <location>
        <begin position="65"/>
        <end position="75"/>
    </location>
</feature>
<evidence type="ECO:0000313" key="3">
    <source>
        <dbReference type="Proteomes" id="UP000647860"/>
    </source>
</evidence>
<dbReference type="Proteomes" id="UP000647860">
    <property type="component" value="Unassembled WGS sequence"/>
</dbReference>
<dbReference type="RefSeq" id="WP_204292028.1">
    <property type="nucleotide sequence ID" value="NZ_BAAAGZ010000018.1"/>
</dbReference>
<evidence type="ECO:0000313" key="2">
    <source>
        <dbReference type="EMBL" id="GIJ17343.1"/>
    </source>
</evidence>
<name>A0ABQ4II00_9ACTN</name>
<comment type="caution">
    <text evidence="2">The sequence shown here is derived from an EMBL/GenBank/DDBJ whole genome shotgun (WGS) entry which is preliminary data.</text>
</comment>
<sequence length="75" mass="7968">MAAELADVVLTALVAITSLGHDPRHVVTTCANKAAARLDTYPSTPDRMSYTPPRSAEAQFGGHGTPHRRPGPRFG</sequence>
<accession>A0ABQ4II00</accession>
<organism evidence="2 3">
    <name type="scientific">Micromonospora gifhornensis</name>
    <dbReference type="NCBI Taxonomy" id="84594"/>
    <lineage>
        <taxon>Bacteria</taxon>
        <taxon>Bacillati</taxon>
        <taxon>Actinomycetota</taxon>
        <taxon>Actinomycetes</taxon>
        <taxon>Micromonosporales</taxon>
        <taxon>Micromonosporaceae</taxon>
        <taxon>Micromonospora</taxon>
    </lineage>
</organism>